<comment type="caution">
    <text evidence="2">The sequence shown here is derived from an EMBL/GenBank/DDBJ whole genome shotgun (WGS) entry which is preliminary data.</text>
</comment>
<name>A0A9N7TW88_PLEPL</name>
<dbReference type="GO" id="GO:0060048">
    <property type="term" value="P:cardiac muscle contraction"/>
    <property type="evidence" value="ECO:0007669"/>
    <property type="project" value="TreeGrafter"/>
</dbReference>
<dbReference type="GO" id="GO:0030241">
    <property type="term" value="P:skeletal muscle myosin thick filament assembly"/>
    <property type="evidence" value="ECO:0007669"/>
    <property type="project" value="TreeGrafter"/>
</dbReference>
<accession>A0A9N7TW88</accession>
<proteinExistence type="predicted"/>
<dbReference type="GO" id="GO:0030018">
    <property type="term" value="C:Z disc"/>
    <property type="evidence" value="ECO:0007669"/>
    <property type="project" value="TreeGrafter"/>
</dbReference>
<evidence type="ECO:0000256" key="1">
    <source>
        <dbReference type="SAM" id="MobiDB-lite"/>
    </source>
</evidence>
<evidence type="ECO:0000313" key="3">
    <source>
        <dbReference type="Proteomes" id="UP001153269"/>
    </source>
</evidence>
<dbReference type="GO" id="GO:0030240">
    <property type="term" value="P:skeletal muscle thin filament assembly"/>
    <property type="evidence" value="ECO:0007669"/>
    <property type="project" value="TreeGrafter"/>
</dbReference>
<dbReference type="Proteomes" id="UP001153269">
    <property type="component" value="Unassembled WGS sequence"/>
</dbReference>
<dbReference type="GO" id="GO:0008307">
    <property type="term" value="F:structural constituent of muscle"/>
    <property type="evidence" value="ECO:0007669"/>
    <property type="project" value="TreeGrafter"/>
</dbReference>
<dbReference type="GO" id="GO:0055003">
    <property type="term" value="P:cardiac myofibril assembly"/>
    <property type="evidence" value="ECO:0007669"/>
    <property type="project" value="TreeGrafter"/>
</dbReference>
<dbReference type="AlphaFoldDB" id="A0A9N7TW88"/>
<feature type="region of interest" description="Disordered" evidence="1">
    <location>
        <begin position="98"/>
        <end position="118"/>
    </location>
</feature>
<gene>
    <name evidence="2" type="ORF">PLEPLA_LOCUS8165</name>
</gene>
<sequence>MHCISRGGCYLVNSHCDIHEDNQWRKESLQACWLSLIIETRPQYKLKLSETDNIRRESYKLQQVVHFMVQRGPGQTVMLGTLNGATKEHRLPVLHTDRDPGPARASSGCTVEQPATQEQVKDELNKQEVTDTTQVLRKPIRVNFRASSLMSSPRENAHRAQRRE</sequence>
<dbReference type="InterPro" id="IPR023111">
    <property type="entry name" value="Titin-like_dom_sf"/>
</dbReference>
<evidence type="ECO:0000313" key="2">
    <source>
        <dbReference type="EMBL" id="CAB1420290.1"/>
    </source>
</evidence>
<dbReference type="GO" id="GO:0003009">
    <property type="term" value="P:skeletal muscle contraction"/>
    <property type="evidence" value="ECO:0007669"/>
    <property type="project" value="TreeGrafter"/>
</dbReference>
<dbReference type="PANTHER" id="PTHR15143:SF0">
    <property type="entry name" value="TELETHONIN"/>
    <property type="match status" value="1"/>
</dbReference>
<protein>
    <recommendedName>
        <fullName evidence="4">Telethonin</fullName>
    </recommendedName>
</protein>
<reference evidence="2" key="1">
    <citation type="submission" date="2020-03" db="EMBL/GenBank/DDBJ databases">
        <authorList>
            <person name="Weist P."/>
        </authorList>
    </citation>
    <scope>NUCLEOTIDE SEQUENCE</scope>
</reference>
<dbReference type="InterPro" id="IPR015667">
    <property type="entry name" value="Telethonin"/>
</dbReference>
<dbReference type="GO" id="GO:0030674">
    <property type="term" value="F:protein-macromolecule adaptor activity"/>
    <property type="evidence" value="ECO:0007669"/>
    <property type="project" value="TreeGrafter"/>
</dbReference>
<dbReference type="Pfam" id="PF09470">
    <property type="entry name" value="Telethonin"/>
    <property type="match status" value="1"/>
</dbReference>
<evidence type="ECO:0008006" key="4">
    <source>
        <dbReference type="Google" id="ProtNLM"/>
    </source>
</evidence>
<feature type="compositionally biased region" description="Polar residues" evidence="1">
    <location>
        <begin position="107"/>
        <end position="118"/>
    </location>
</feature>
<dbReference type="GO" id="GO:0048769">
    <property type="term" value="P:sarcomerogenesis"/>
    <property type="evidence" value="ECO:0007669"/>
    <property type="project" value="TreeGrafter"/>
</dbReference>
<organism evidence="2 3">
    <name type="scientific">Pleuronectes platessa</name>
    <name type="common">European plaice</name>
    <dbReference type="NCBI Taxonomy" id="8262"/>
    <lineage>
        <taxon>Eukaryota</taxon>
        <taxon>Metazoa</taxon>
        <taxon>Chordata</taxon>
        <taxon>Craniata</taxon>
        <taxon>Vertebrata</taxon>
        <taxon>Euteleostomi</taxon>
        <taxon>Actinopterygii</taxon>
        <taxon>Neopterygii</taxon>
        <taxon>Teleostei</taxon>
        <taxon>Neoteleostei</taxon>
        <taxon>Acanthomorphata</taxon>
        <taxon>Carangaria</taxon>
        <taxon>Pleuronectiformes</taxon>
        <taxon>Pleuronectoidei</taxon>
        <taxon>Pleuronectidae</taxon>
        <taxon>Pleuronectes</taxon>
    </lineage>
</organism>
<dbReference type="GO" id="GO:0031432">
    <property type="term" value="F:titin binding"/>
    <property type="evidence" value="ECO:0007669"/>
    <property type="project" value="TreeGrafter"/>
</dbReference>
<dbReference type="Gene3D" id="2.20.160.10">
    <property type="entry name" value="titin domain like"/>
    <property type="match status" value="1"/>
</dbReference>
<dbReference type="GO" id="GO:0035995">
    <property type="term" value="P:detection of muscle stretch"/>
    <property type="evidence" value="ECO:0007669"/>
    <property type="project" value="TreeGrafter"/>
</dbReference>
<keyword evidence="3" id="KW-1185">Reference proteome</keyword>
<dbReference type="PANTHER" id="PTHR15143">
    <property type="entry name" value="TELETHONIN"/>
    <property type="match status" value="1"/>
</dbReference>
<dbReference type="GO" id="GO:0070080">
    <property type="term" value="F:titin Z domain binding"/>
    <property type="evidence" value="ECO:0007669"/>
    <property type="project" value="TreeGrafter"/>
</dbReference>
<dbReference type="EMBL" id="CADEAL010000446">
    <property type="protein sequence ID" value="CAB1420290.1"/>
    <property type="molecule type" value="Genomic_DNA"/>
</dbReference>
<dbReference type="GO" id="GO:0055008">
    <property type="term" value="P:cardiac muscle tissue morphogenesis"/>
    <property type="evidence" value="ECO:0007669"/>
    <property type="project" value="TreeGrafter"/>
</dbReference>